<dbReference type="GO" id="GO:0005886">
    <property type="term" value="C:plasma membrane"/>
    <property type="evidence" value="ECO:0007669"/>
    <property type="project" value="TreeGrafter"/>
</dbReference>
<evidence type="ECO:0000256" key="2">
    <source>
        <dbReference type="ARBA" id="ARBA00034247"/>
    </source>
</evidence>
<reference evidence="5 6" key="1">
    <citation type="submission" date="2018-07" db="EMBL/GenBank/DDBJ databases">
        <title>Identification of phenol metabolism pathways in Arcobacter.</title>
        <authorList>
            <person name="Miller W.G."/>
            <person name="Yee E."/>
            <person name="Bono J.L."/>
        </authorList>
    </citation>
    <scope>NUCLEOTIDE SEQUENCE [LARGE SCALE GENOMIC DNA]</scope>
    <source>
        <strain evidence="5 6">W63</strain>
    </source>
</reference>
<keyword evidence="3" id="KW-0472">Membrane</keyword>
<dbReference type="EMBL" id="CP030944">
    <property type="protein sequence ID" value="QKE26106.1"/>
    <property type="molecule type" value="Genomic_DNA"/>
</dbReference>
<comment type="catalytic activity">
    <reaction evidence="2">
        <text>2 GTP = 3',3'-c-di-GMP + 2 diphosphate</text>
        <dbReference type="Rhea" id="RHEA:24898"/>
        <dbReference type="ChEBI" id="CHEBI:33019"/>
        <dbReference type="ChEBI" id="CHEBI:37565"/>
        <dbReference type="ChEBI" id="CHEBI:58805"/>
        <dbReference type="EC" id="2.7.7.65"/>
    </reaction>
</comment>
<protein>
    <recommendedName>
        <fullName evidence="1">diguanylate cyclase</fullName>
        <ecNumber evidence="1">2.7.7.65</ecNumber>
    </recommendedName>
</protein>
<dbReference type="Proteomes" id="UP000502065">
    <property type="component" value="Chromosome"/>
</dbReference>
<dbReference type="GO" id="GO:0043709">
    <property type="term" value="P:cell adhesion involved in single-species biofilm formation"/>
    <property type="evidence" value="ECO:0007669"/>
    <property type="project" value="TreeGrafter"/>
</dbReference>
<dbReference type="CDD" id="cd01949">
    <property type="entry name" value="GGDEF"/>
    <property type="match status" value="1"/>
</dbReference>
<dbReference type="PANTHER" id="PTHR45138">
    <property type="entry name" value="REGULATORY COMPONENTS OF SENSORY TRANSDUCTION SYSTEM"/>
    <property type="match status" value="1"/>
</dbReference>
<keyword evidence="3" id="KW-1133">Transmembrane helix</keyword>
<organism evidence="5 6">
    <name type="scientific">Arcobacter aquimarinus</name>
    <dbReference type="NCBI Taxonomy" id="1315211"/>
    <lineage>
        <taxon>Bacteria</taxon>
        <taxon>Pseudomonadati</taxon>
        <taxon>Campylobacterota</taxon>
        <taxon>Epsilonproteobacteria</taxon>
        <taxon>Campylobacterales</taxon>
        <taxon>Arcobacteraceae</taxon>
        <taxon>Arcobacter</taxon>
    </lineage>
</organism>
<dbReference type="Gene3D" id="3.30.70.270">
    <property type="match status" value="1"/>
</dbReference>
<dbReference type="InterPro" id="IPR043128">
    <property type="entry name" value="Rev_trsase/Diguanyl_cyclase"/>
</dbReference>
<accession>A0AAE7B424</accession>
<dbReference type="Pfam" id="PF00990">
    <property type="entry name" value="GGDEF"/>
    <property type="match status" value="1"/>
</dbReference>
<dbReference type="PANTHER" id="PTHR45138:SF9">
    <property type="entry name" value="DIGUANYLATE CYCLASE DGCM-RELATED"/>
    <property type="match status" value="1"/>
</dbReference>
<dbReference type="RefSeq" id="WP_228254494.1">
    <property type="nucleotide sequence ID" value="NZ_CBCSAE010000004.1"/>
</dbReference>
<dbReference type="EC" id="2.7.7.65" evidence="1"/>
<feature type="domain" description="GGDEF" evidence="4">
    <location>
        <begin position="251"/>
        <end position="388"/>
    </location>
</feature>
<proteinExistence type="predicted"/>
<sequence>MKKIFNMTRSFYLIVLSVIVSFLLLLLLYGTIKLEEKIETKMVSISTIDVLAIVKNSATLIQNTLDKNQNLSEQILNDENLQNKIEKKLELLITPNIKYAYLLYKDSRGVFRFLADGASSKEKAFPNQKFDIETSQWLDIYTNKKPLSIEHKYLQELSISYLFPILNNKKDVELILVIDFSIKKIEEINEIITLMKNGIILIVSIVILFLFILIIQTIKYLNIKKSSLIDKLTNVYNRNYLHELQNNLNLNDYILSTLDIDFFKKINDTFGHDVGDKVLKEVANTILLSVRDKEDIVIRYGGEEFIILTKVKNNQHQSALNVIERILKIIEEHKFYYNEENFLKLTVSIGVNLFPSKSKNFMEAFKLADISLYEAKKKGRNNIQIYQKN</sequence>
<evidence type="ECO:0000256" key="1">
    <source>
        <dbReference type="ARBA" id="ARBA00012528"/>
    </source>
</evidence>
<dbReference type="SMART" id="SM00267">
    <property type="entry name" value="GGDEF"/>
    <property type="match status" value="1"/>
</dbReference>
<evidence type="ECO:0000256" key="3">
    <source>
        <dbReference type="SAM" id="Phobius"/>
    </source>
</evidence>
<dbReference type="GO" id="GO:1902201">
    <property type="term" value="P:negative regulation of bacterial-type flagellum-dependent cell motility"/>
    <property type="evidence" value="ECO:0007669"/>
    <property type="project" value="TreeGrafter"/>
</dbReference>
<evidence type="ECO:0000313" key="6">
    <source>
        <dbReference type="Proteomes" id="UP000502065"/>
    </source>
</evidence>
<dbReference type="InterPro" id="IPR000160">
    <property type="entry name" value="GGDEF_dom"/>
</dbReference>
<keyword evidence="6" id="KW-1185">Reference proteome</keyword>
<feature type="transmembrane region" description="Helical" evidence="3">
    <location>
        <begin position="199"/>
        <end position="221"/>
    </location>
</feature>
<keyword evidence="3" id="KW-0812">Transmembrane</keyword>
<dbReference type="NCBIfam" id="TIGR00254">
    <property type="entry name" value="GGDEF"/>
    <property type="match status" value="1"/>
</dbReference>
<dbReference type="KEGG" id="aaqi:AAQM_1357"/>
<dbReference type="GO" id="GO:0052621">
    <property type="term" value="F:diguanylate cyclase activity"/>
    <property type="evidence" value="ECO:0007669"/>
    <property type="project" value="UniProtKB-EC"/>
</dbReference>
<dbReference type="InterPro" id="IPR029787">
    <property type="entry name" value="Nucleotide_cyclase"/>
</dbReference>
<evidence type="ECO:0000313" key="5">
    <source>
        <dbReference type="EMBL" id="QKE26106.1"/>
    </source>
</evidence>
<dbReference type="FunFam" id="3.30.70.270:FF:000001">
    <property type="entry name" value="Diguanylate cyclase domain protein"/>
    <property type="match status" value="1"/>
</dbReference>
<feature type="transmembrane region" description="Helical" evidence="3">
    <location>
        <begin position="12"/>
        <end position="32"/>
    </location>
</feature>
<gene>
    <name evidence="5" type="ORF">AAQM_1357</name>
</gene>
<dbReference type="SUPFAM" id="SSF55073">
    <property type="entry name" value="Nucleotide cyclase"/>
    <property type="match status" value="1"/>
</dbReference>
<dbReference type="AlphaFoldDB" id="A0AAE7B424"/>
<dbReference type="InterPro" id="IPR050469">
    <property type="entry name" value="Diguanylate_Cyclase"/>
</dbReference>
<evidence type="ECO:0000259" key="4">
    <source>
        <dbReference type="PROSITE" id="PS50887"/>
    </source>
</evidence>
<name>A0AAE7B424_9BACT</name>
<dbReference type="PROSITE" id="PS50887">
    <property type="entry name" value="GGDEF"/>
    <property type="match status" value="1"/>
</dbReference>